<dbReference type="PANTHER" id="PTHR46279:SF9">
    <property type="entry name" value="OS01G0116300 PROTEIN"/>
    <property type="match status" value="1"/>
</dbReference>
<keyword evidence="8 13" id="KW-0863">Zinc-finger</keyword>
<keyword evidence="10" id="KW-0862">Zinc</keyword>
<dbReference type="EMBL" id="PITK01000274">
    <property type="protein sequence ID" value="TBU17650.1"/>
    <property type="molecule type" value="Genomic_DNA"/>
</dbReference>
<comment type="pathway">
    <text evidence="3">Protein modification; protein ubiquitination.</text>
</comment>
<feature type="domain" description="RING-type" evidence="15">
    <location>
        <begin position="394"/>
        <end position="435"/>
    </location>
</feature>
<evidence type="ECO:0000256" key="12">
    <source>
        <dbReference type="ARBA" id="ARBA00023136"/>
    </source>
</evidence>
<dbReference type="CDD" id="cd16454">
    <property type="entry name" value="RING-H2_PA-TM-RING"/>
    <property type="match status" value="1"/>
</dbReference>
<evidence type="ECO:0000313" key="17">
    <source>
        <dbReference type="Proteomes" id="UP000292282"/>
    </source>
</evidence>
<evidence type="ECO:0000256" key="7">
    <source>
        <dbReference type="ARBA" id="ARBA00022723"/>
    </source>
</evidence>
<dbReference type="InterPro" id="IPR001841">
    <property type="entry name" value="Znf_RING"/>
</dbReference>
<dbReference type="InterPro" id="IPR013083">
    <property type="entry name" value="Znf_RING/FYVE/PHD"/>
</dbReference>
<keyword evidence="17" id="KW-1185">Reference proteome</keyword>
<dbReference type="SMART" id="SM00184">
    <property type="entry name" value="RING"/>
    <property type="match status" value="1"/>
</dbReference>
<dbReference type="PROSITE" id="PS50089">
    <property type="entry name" value="ZF_RING_2"/>
    <property type="match status" value="1"/>
</dbReference>
<feature type="compositionally biased region" description="Basic and acidic residues" evidence="14">
    <location>
        <begin position="104"/>
        <end position="116"/>
    </location>
</feature>
<proteinExistence type="predicted"/>
<keyword evidence="11" id="KW-1133">Transmembrane helix</keyword>
<evidence type="ECO:0000256" key="1">
    <source>
        <dbReference type="ARBA" id="ARBA00000900"/>
    </source>
</evidence>
<evidence type="ECO:0000313" key="16">
    <source>
        <dbReference type="EMBL" id="TBU17650.1"/>
    </source>
</evidence>
<evidence type="ECO:0000256" key="9">
    <source>
        <dbReference type="ARBA" id="ARBA00022786"/>
    </source>
</evidence>
<comment type="subcellular location">
    <subcellularLocation>
        <location evidence="2">Membrane</location>
        <topology evidence="2">Single-pass membrane protein</topology>
    </subcellularLocation>
</comment>
<accession>A0A4V2JY28</accession>
<dbReference type="VEuPathDB" id="MicrosporidiaDB:CWI38_0274p0010"/>
<evidence type="ECO:0000256" key="6">
    <source>
        <dbReference type="ARBA" id="ARBA00022692"/>
    </source>
</evidence>
<dbReference type="Pfam" id="PF13639">
    <property type="entry name" value="zf-RING_2"/>
    <property type="match status" value="1"/>
</dbReference>
<dbReference type="PANTHER" id="PTHR46279">
    <property type="entry name" value="RING/U-BOX SUPERFAMILY PROTEIN"/>
    <property type="match status" value="1"/>
</dbReference>
<evidence type="ECO:0000256" key="14">
    <source>
        <dbReference type="SAM" id="MobiDB-lite"/>
    </source>
</evidence>
<keyword evidence="9" id="KW-0833">Ubl conjugation pathway</keyword>
<comment type="catalytic activity">
    <reaction evidence="1">
        <text>S-ubiquitinyl-[E2 ubiquitin-conjugating enzyme]-L-cysteine + [acceptor protein]-L-lysine = [E2 ubiquitin-conjugating enzyme]-L-cysteine + N(6)-ubiquitinyl-[acceptor protein]-L-lysine.</text>
        <dbReference type="EC" id="2.3.2.27"/>
    </reaction>
</comment>
<feature type="compositionally biased region" description="Low complexity" evidence="14">
    <location>
        <begin position="57"/>
        <end position="67"/>
    </location>
</feature>
<dbReference type="Proteomes" id="UP000292282">
    <property type="component" value="Unassembled WGS sequence"/>
</dbReference>
<evidence type="ECO:0000256" key="13">
    <source>
        <dbReference type="PROSITE-ProRule" id="PRU00175"/>
    </source>
</evidence>
<evidence type="ECO:0000256" key="10">
    <source>
        <dbReference type="ARBA" id="ARBA00022833"/>
    </source>
</evidence>
<keyword evidence="6" id="KW-0812">Transmembrane</keyword>
<gene>
    <name evidence="16" type="ORF">CWI38_0274p0010</name>
</gene>
<dbReference type="SUPFAM" id="SSF57850">
    <property type="entry name" value="RING/U-box"/>
    <property type="match status" value="1"/>
</dbReference>
<sequence length="439" mass="51701">MTKKLSQYQPTNKKIKTNTIQPTDILTPLQNTNYNENEIAKYLQENNRENSNKNRENSNNNSSKNRNGICMSSKNSNKNRENINGICMSSKNISVCKDICKDRNRNSKDKDSKYSNKDNNTTDTNNTTDNTTINTTDITTNQQYIANQSTITSNTTDIYDTRTINLNIINALIYNNHGNKDLDNTNNNIYLSNTDNTNIFNIHSVNNNDLRITRIKFKQDILNIDMDRDRDVVNVQDVGGEDIQDIILMCVRRHTQRRVEGAGGTQRDIQRLIDVIRQLTCNIRELRYFDVNPIIFKYGGYVKRLSDEELYLRMWGVFKVFERYKMSEYEIERLRVVMYRDIDILGDVFESSLSESSDVREKYDKEEGRYHNREENYKILKNVKKSYKNIQRLCDICMSEYKESDKCIILRCNHYFHYKCLKHWLLINSTCPYCRKGVE</sequence>
<dbReference type="EC" id="2.3.2.27" evidence="4"/>
<evidence type="ECO:0000256" key="5">
    <source>
        <dbReference type="ARBA" id="ARBA00022679"/>
    </source>
</evidence>
<feature type="compositionally biased region" description="Low complexity" evidence="14">
    <location>
        <begin position="117"/>
        <end position="132"/>
    </location>
</feature>
<dbReference type="GO" id="GO:0016020">
    <property type="term" value="C:membrane"/>
    <property type="evidence" value="ECO:0007669"/>
    <property type="project" value="UniProtKB-SubCell"/>
</dbReference>
<evidence type="ECO:0000256" key="8">
    <source>
        <dbReference type="ARBA" id="ARBA00022771"/>
    </source>
</evidence>
<dbReference type="GO" id="GO:0061630">
    <property type="term" value="F:ubiquitin protein ligase activity"/>
    <property type="evidence" value="ECO:0007669"/>
    <property type="project" value="UniProtKB-EC"/>
</dbReference>
<organism evidence="16 17">
    <name type="scientific">Hamiltosporidium tvaerminnensis</name>
    <dbReference type="NCBI Taxonomy" id="1176355"/>
    <lineage>
        <taxon>Eukaryota</taxon>
        <taxon>Fungi</taxon>
        <taxon>Fungi incertae sedis</taxon>
        <taxon>Microsporidia</taxon>
        <taxon>Dubosqiidae</taxon>
        <taxon>Hamiltosporidium</taxon>
    </lineage>
</organism>
<dbReference type="OrthoDB" id="8062037at2759"/>
<evidence type="ECO:0000256" key="3">
    <source>
        <dbReference type="ARBA" id="ARBA00004906"/>
    </source>
</evidence>
<dbReference type="AlphaFoldDB" id="A0A4V2JY28"/>
<protein>
    <recommendedName>
        <fullName evidence="4">RING-type E3 ubiquitin transferase</fullName>
        <ecNumber evidence="4">2.3.2.27</ecNumber>
    </recommendedName>
</protein>
<dbReference type="GO" id="GO:0008270">
    <property type="term" value="F:zinc ion binding"/>
    <property type="evidence" value="ECO:0007669"/>
    <property type="project" value="UniProtKB-KW"/>
</dbReference>
<keyword evidence="5" id="KW-0808">Transferase</keyword>
<evidence type="ECO:0000259" key="15">
    <source>
        <dbReference type="PROSITE" id="PS50089"/>
    </source>
</evidence>
<name>A0A4V2JY28_9MICR</name>
<evidence type="ECO:0000256" key="4">
    <source>
        <dbReference type="ARBA" id="ARBA00012483"/>
    </source>
</evidence>
<comment type="caution">
    <text evidence="16">The sequence shown here is derived from an EMBL/GenBank/DDBJ whole genome shotgun (WGS) entry which is preliminary data.</text>
</comment>
<evidence type="ECO:0000256" key="11">
    <source>
        <dbReference type="ARBA" id="ARBA00022989"/>
    </source>
</evidence>
<evidence type="ECO:0000256" key="2">
    <source>
        <dbReference type="ARBA" id="ARBA00004167"/>
    </source>
</evidence>
<feature type="region of interest" description="Disordered" evidence="14">
    <location>
        <begin position="104"/>
        <end position="132"/>
    </location>
</feature>
<feature type="region of interest" description="Disordered" evidence="14">
    <location>
        <begin position="45"/>
        <end position="82"/>
    </location>
</feature>
<dbReference type="STRING" id="1176355.A0A4V2JY28"/>
<dbReference type="InterPro" id="IPR046948">
    <property type="entry name" value="ATL20-22-like"/>
</dbReference>
<reference evidence="16 17" key="1">
    <citation type="submission" date="2017-12" db="EMBL/GenBank/DDBJ databases">
        <authorList>
            <person name="Pombert J.-F."/>
            <person name="Haag K.L."/>
            <person name="Ebert D."/>
        </authorList>
    </citation>
    <scope>NUCLEOTIDE SEQUENCE [LARGE SCALE GENOMIC DNA]</scope>
    <source>
        <strain evidence="16">IL-G-3</strain>
    </source>
</reference>
<dbReference type="Gene3D" id="3.30.40.10">
    <property type="entry name" value="Zinc/RING finger domain, C3HC4 (zinc finger)"/>
    <property type="match status" value="1"/>
</dbReference>
<keyword evidence="7" id="KW-0479">Metal-binding</keyword>
<keyword evidence="12" id="KW-0472">Membrane</keyword>
<feature type="compositionally biased region" description="Basic and acidic residues" evidence="14">
    <location>
        <begin position="46"/>
        <end position="56"/>
    </location>
</feature>